<keyword evidence="4" id="KW-0804">Transcription</keyword>
<keyword evidence="9" id="KW-1185">Reference proteome</keyword>
<dbReference type="OrthoDB" id="1898716at2759"/>
<accession>A0A7J7LAD7</accession>
<dbReference type="PANTHER" id="PTHR11945">
    <property type="entry name" value="MADS BOX PROTEIN"/>
    <property type="match status" value="1"/>
</dbReference>
<comment type="caution">
    <text evidence="8">The sequence shown here is derived from an EMBL/GenBank/DDBJ whole genome shotgun (WGS) entry which is preliminary data.</text>
</comment>
<dbReference type="GO" id="GO:0000981">
    <property type="term" value="F:DNA-binding transcription factor activity, RNA polymerase II-specific"/>
    <property type="evidence" value="ECO:0007669"/>
    <property type="project" value="TreeGrafter"/>
</dbReference>
<feature type="coiled-coil region" evidence="6">
    <location>
        <begin position="90"/>
        <end position="117"/>
    </location>
</feature>
<keyword evidence="6" id="KW-0175">Coiled coil</keyword>
<dbReference type="GO" id="GO:0000978">
    <property type="term" value="F:RNA polymerase II cis-regulatory region sequence-specific DNA binding"/>
    <property type="evidence" value="ECO:0007669"/>
    <property type="project" value="TreeGrafter"/>
</dbReference>
<dbReference type="Proteomes" id="UP000541444">
    <property type="component" value="Unassembled WGS sequence"/>
</dbReference>
<organism evidence="8 9">
    <name type="scientific">Kingdonia uniflora</name>
    <dbReference type="NCBI Taxonomy" id="39325"/>
    <lineage>
        <taxon>Eukaryota</taxon>
        <taxon>Viridiplantae</taxon>
        <taxon>Streptophyta</taxon>
        <taxon>Embryophyta</taxon>
        <taxon>Tracheophyta</taxon>
        <taxon>Spermatophyta</taxon>
        <taxon>Magnoliopsida</taxon>
        <taxon>Ranunculales</taxon>
        <taxon>Circaeasteraceae</taxon>
        <taxon>Kingdonia</taxon>
    </lineage>
</organism>
<dbReference type="SUPFAM" id="SSF55455">
    <property type="entry name" value="SRF-like"/>
    <property type="match status" value="1"/>
</dbReference>
<keyword evidence="2" id="KW-0805">Transcription regulation</keyword>
<proteinExistence type="predicted"/>
<reference evidence="8 9" key="1">
    <citation type="journal article" date="2020" name="IScience">
        <title>Genome Sequencing of the Endangered Kingdonia uniflora (Circaeasteraceae, Ranunculales) Reveals Potential Mechanisms of Evolutionary Specialization.</title>
        <authorList>
            <person name="Sun Y."/>
            <person name="Deng T."/>
            <person name="Zhang A."/>
            <person name="Moore M.J."/>
            <person name="Landis J.B."/>
            <person name="Lin N."/>
            <person name="Zhang H."/>
            <person name="Zhang X."/>
            <person name="Huang J."/>
            <person name="Zhang X."/>
            <person name="Sun H."/>
            <person name="Wang H."/>
        </authorList>
    </citation>
    <scope>NUCLEOTIDE SEQUENCE [LARGE SCALE GENOMIC DNA]</scope>
    <source>
        <strain evidence="8">TB1705</strain>
        <tissue evidence="8">Leaf</tissue>
    </source>
</reference>
<dbReference type="PRINTS" id="PR00404">
    <property type="entry name" value="MADSDOMAIN"/>
</dbReference>
<dbReference type="GO" id="GO:0046983">
    <property type="term" value="F:protein dimerization activity"/>
    <property type="evidence" value="ECO:0007669"/>
    <property type="project" value="InterPro"/>
</dbReference>
<gene>
    <name evidence="8" type="ORF">GIB67_033163</name>
</gene>
<evidence type="ECO:0000256" key="6">
    <source>
        <dbReference type="SAM" id="Coils"/>
    </source>
</evidence>
<keyword evidence="5" id="KW-0539">Nucleus</keyword>
<feature type="domain" description="MADS-box" evidence="7">
    <location>
        <begin position="1"/>
        <end position="61"/>
    </location>
</feature>
<dbReference type="InterPro" id="IPR036879">
    <property type="entry name" value="TF_MADSbox_sf"/>
</dbReference>
<dbReference type="AlphaFoldDB" id="A0A7J7LAD7"/>
<evidence type="ECO:0000256" key="3">
    <source>
        <dbReference type="ARBA" id="ARBA00023125"/>
    </source>
</evidence>
<sequence>MGRCKITIEHINEKSKRQVTFSKRRQGIFSKATELSKLTGADVAIITFSPGGRPFTFSNKPVESILDRFLNQDHYIPALVNTSSTCSTSVYEEERLVRQYMDEIRVLEAEKKREEDIQKANRMGREGSGFWWEGVVSCETSLEELEKMRDAMVEVKSKIEKRVEEMSGVAVSPAKTTLNEMSLVNVATSSPTTVLDDCMFEDVEFIDDEFDCEALFNSVLISHNCDGGPCINHRLLQGFRVMLPPLMCMRPPYNVVSVSFDL</sequence>
<evidence type="ECO:0000256" key="4">
    <source>
        <dbReference type="ARBA" id="ARBA00023163"/>
    </source>
</evidence>
<name>A0A7J7LAD7_9MAGN</name>
<evidence type="ECO:0000256" key="2">
    <source>
        <dbReference type="ARBA" id="ARBA00023015"/>
    </source>
</evidence>
<evidence type="ECO:0000259" key="7">
    <source>
        <dbReference type="PROSITE" id="PS50066"/>
    </source>
</evidence>
<comment type="subcellular location">
    <subcellularLocation>
        <location evidence="1">Nucleus</location>
    </subcellularLocation>
</comment>
<dbReference type="InterPro" id="IPR002100">
    <property type="entry name" value="TF_MADSbox"/>
</dbReference>
<dbReference type="SMART" id="SM00432">
    <property type="entry name" value="MADS"/>
    <property type="match status" value="1"/>
</dbReference>
<dbReference type="PROSITE" id="PS50066">
    <property type="entry name" value="MADS_BOX_2"/>
    <property type="match status" value="1"/>
</dbReference>
<protein>
    <recommendedName>
        <fullName evidence="7">MADS-box domain-containing protein</fullName>
    </recommendedName>
</protein>
<keyword evidence="3" id="KW-0238">DNA-binding</keyword>
<evidence type="ECO:0000256" key="5">
    <source>
        <dbReference type="ARBA" id="ARBA00023242"/>
    </source>
</evidence>
<dbReference type="PANTHER" id="PTHR11945:SF776">
    <property type="entry name" value="AGAMOUS-LIKE 50-RELATED"/>
    <property type="match status" value="1"/>
</dbReference>
<evidence type="ECO:0000313" key="8">
    <source>
        <dbReference type="EMBL" id="KAF6139484.1"/>
    </source>
</evidence>
<evidence type="ECO:0000313" key="9">
    <source>
        <dbReference type="Proteomes" id="UP000541444"/>
    </source>
</evidence>
<dbReference type="GO" id="GO:0005634">
    <property type="term" value="C:nucleus"/>
    <property type="evidence" value="ECO:0007669"/>
    <property type="project" value="UniProtKB-SubCell"/>
</dbReference>
<evidence type="ECO:0000256" key="1">
    <source>
        <dbReference type="ARBA" id="ARBA00004123"/>
    </source>
</evidence>
<dbReference type="Gene3D" id="3.40.1810.10">
    <property type="entry name" value="Transcription factor, MADS-box"/>
    <property type="match status" value="1"/>
</dbReference>
<dbReference type="EMBL" id="JACGCM010002477">
    <property type="protein sequence ID" value="KAF6139484.1"/>
    <property type="molecule type" value="Genomic_DNA"/>
</dbReference>
<dbReference type="Pfam" id="PF00319">
    <property type="entry name" value="SRF-TF"/>
    <property type="match status" value="1"/>
</dbReference>